<protein>
    <recommendedName>
        <fullName evidence="2">Sialate O-acetylesterase domain-containing protein</fullName>
    </recommendedName>
</protein>
<name>A0A7S2WMU7_9STRA</name>
<dbReference type="AlphaFoldDB" id="A0A7S2WMU7"/>
<proteinExistence type="predicted"/>
<dbReference type="InterPro" id="IPR036514">
    <property type="entry name" value="SGNH_hydro_sf"/>
</dbReference>
<evidence type="ECO:0000256" key="1">
    <source>
        <dbReference type="ARBA" id="ARBA00022801"/>
    </source>
</evidence>
<reference evidence="3" key="1">
    <citation type="submission" date="2021-01" db="EMBL/GenBank/DDBJ databases">
        <authorList>
            <person name="Corre E."/>
            <person name="Pelletier E."/>
            <person name="Niang G."/>
            <person name="Scheremetjew M."/>
            <person name="Finn R."/>
            <person name="Kale V."/>
            <person name="Holt S."/>
            <person name="Cochrane G."/>
            <person name="Meng A."/>
            <person name="Brown T."/>
            <person name="Cohen L."/>
        </authorList>
    </citation>
    <scope>NUCLEOTIDE SEQUENCE</scope>
    <source>
        <strain evidence="3">NY070348D</strain>
    </source>
</reference>
<evidence type="ECO:0000313" key="3">
    <source>
        <dbReference type="EMBL" id="CAD9695865.1"/>
    </source>
</evidence>
<dbReference type="InterPro" id="IPR005181">
    <property type="entry name" value="SASA"/>
</dbReference>
<organism evidence="3">
    <name type="scientific">Mucochytrium quahogii</name>
    <dbReference type="NCBI Taxonomy" id="96639"/>
    <lineage>
        <taxon>Eukaryota</taxon>
        <taxon>Sar</taxon>
        <taxon>Stramenopiles</taxon>
        <taxon>Bigyra</taxon>
        <taxon>Labyrinthulomycetes</taxon>
        <taxon>Thraustochytrida</taxon>
        <taxon>Thraustochytriidae</taxon>
        <taxon>Mucochytrium</taxon>
    </lineage>
</organism>
<keyword evidence="1" id="KW-0378">Hydrolase</keyword>
<dbReference type="Gene3D" id="3.40.50.1110">
    <property type="entry name" value="SGNH hydrolase"/>
    <property type="match status" value="1"/>
</dbReference>
<feature type="domain" description="Sialate O-acetylesterase" evidence="2">
    <location>
        <begin position="57"/>
        <end position="298"/>
    </location>
</feature>
<dbReference type="PANTHER" id="PTHR31988:SF19">
    <property type="entry name" value="9-O-ACETYL-N-ACETYLNEURAMINIC ACID DEACETYLASE-RELATED"/>
    <property type="match status" value="1"/>
</dbReference>
<dbReference type="PANTHER" id="PTHR31988">
    <property type="entry name" value="ESTERASE, PUTATIVE (DUF303)-RELATED"/>
    <property type="match status" value="1"/>
</dbReference>
<evidence type="ECO:0000259" key="2">
    <source>
        <dbReference type="Pfam" id="PF03629"/>
    </source>
</evidence>
<accession>A0A7S2WMU7</accession>
<dbReference type="SUPFAM" id="SSF52266">
    <property type="entry name" value="SGNH hydrolase"/>
    <property type="match status" value="1"/>
</dbReference>
<gene>
    <name evidence="3" type="ORF">QSP1433_LOCUS12639</name>
</gene>
<dbReference type="GO" id="GO:0016787">
    <property type="term" value="F:hydrolase activity"/>
    <property type="evidence" value="ECO:0007669"/>
    <property type="project" value="UniProtKB-KW"/>
</dbReference>
<sequence>MRLRGKVAGGCSSFEPGNYSASLSEEAASESSCLFFDERKEFKVVFTPKEKKREATMLLAGQSNMAGRGGLERVGNEADGAWRWTAHTTAAGARLGVLQGKTDLLMPEDNGQWVPAVEPMFSQVDLNKTCGISPAVMMGRALLKGRKLRKVRMVPYAVGATALSEWQKGGELYKALVAAGKGAGRPLDTLVWYQGESDALNETDANTYDKRLARFLGDLREDLGDPQLPVVLISPLGVPEKLPYIAKVQKAIARAAKDIPNCSLVTLDLKGRPVEDFLRVDKVHLTVAAQELLAKAAAPVLRKVILQD</sequence>
<dbReference type="InterPro" id="IPR052940">
    <property type="entry name" value="Carb_Esterase_6"/>
</dbReference>
<dbReference type="EMBL" id="HBHK01019947">
    <property type="protein sequence ID" value="CAD9695865.1"/>
    <property type="molecule type" value="Transcribed_RNA"/>
</dbReference>
<dbReference type="Pfam" id="PF03629">
    <property type="entry name" value="SASA"/>
    <property type="match status" value="1"/>
</dbReference>